<dbReference type="GO" id="GO:0008270">
    <property type="term" value="F:zinc ion binding"/>
    <property type="evidence" value="ECO:0007669"/>
    <property type="project" value="UniProtKB-KW"/>
</dbReference>
<keyword evidence="2" id="KW-0479">Metal-binding</keyword>
<dbReference type="PANTHER" id="PTHR46481:SF10">
    <property type="entry name" value="ZINC FINGER BED DOMAIN-CONTAINING PROTEIN 39"/>
    <property type="match status" value="1"/>
</dbReference>
<evidence type="ECO:0000256" key="5">
    <source>
        <dbReference type="ARBA" id="ARBA00023242"/>
    </source>
</evidence>
<comment type="caution">
    <text evidence="6">The sequence shown here is derived from an EMBL/GenBank/DDBJ whole genome shotgun (WGS) entry which is preliminary data.</text>
</comment>
<keyword evidence="7" id="KW-1185">Reference proteome</keyword>
<comment type="subcellular location">
    <subcellularLocation>
        <location evidence="1">Nucleus</location>
    </subcellularLocation>
</comment>
<dbReference type="PANTHER" id="PTHR46481">
    <property type="entry name" value="ZINC FINGER BED DOMAIN-CONTAINING PROTEIN 4"/>
    <property type="match status" value="1"/>
</dbReference>
<proteinExistence type="predicted"/>
<evidence type="ECO:0000256" key="2">
    <source>
        <dbReference type="ARBA" id="ARBA00022723"/>
    </source>
</evidence>
<evidence type="ECO:0000256" key="3">
    <source>
        <dbReference type="ARBA" id="ARBA00022771"/>
    </source>
</evidence>
<keyword evidence="3" id="KW-0863">Zinc-finger</keyword>
<sequence>MANGSSQRGTFDSPTNVAIAGDFKLAIICCNTSNLNKHRGQCCGRFNAWSSKAPGAVDPNMGAKLAAEEQESILNQLVKGLVAIQVSFSIFKLPQLRSVLQQLAPKFHWPKHQLVSQTALQLYFKCKDGLLKEVNDLPSDTQLCGAIDCWTTKDQSKSYLAIVLQWINAVDYNFCKSIVDFEVSPSQIFLAPSACFNTDANHTLETFNSNLYQHAPDRQLPLNQRSLEHHGIHGAHPSNVQSSMQCISKQITFKTPRASILPGNTQSAHSLCKQEPPFVEASM</sequence>
<dbReference type="Proteomes" id="UP000765509">
    <property type="component" value="Unassembled WGS sequence"/>
</dbReference>
<dbReference type="GO" id="GO:0005634">
    <property type="term" value="C:nucleus"/>
    <property type="evidence" value="ECO:0007669"/>
    <property type="project" value="UniProtKB-SubCell"/>
</dbReference>
<keyword evidence="4" id="KW-0862">Zinc</keyword>
<keyword evidence="5" id="KW-0539">Nucleus</keyword>
<accession>A0A9Q3HMF4</accession>
<organism evidence="6 7">
    <name type="scientific">Austropuccinia psidii MF-1</name>
    <dbReference type="NCBI Taxonomy" id="1389203"/>
    <lineage>
        <taxon>Eukaryota</taxon>
        <taxon>Fungi</taxon>
        <taxon>Dikarya</taxon>
        <taxon>Basidiomycota</taxon>
        <taxon>Pucciniomycotina</taxon>
        <taxon>Pucciniomycetes</taxon>
        <taxon>Pucciniales</taxon>
        <taxon>Sphaerophragmiaceae</taxon>
        <taxon>Austropuccinia</taxon>
    </lineage>
</organism>
<dbReference type="EMBL" id="AVOT02020148">
    <property type="protein sequence ID" value="MBW0508134.1"/>
    <property type="molecule type" value="Genomic_DNA"/>
</dbReference>
<evidence type="ECO:0000313" key="7">
    <source>
        <dbReference type="Proteomes" id="UP000765509"/>
    </source>
</evidence>
<protein>
    <submittedName>
        <fullName evidence="6">Uncharacterized protein</fullName>
    </submittedName>
</protein>
<name>A0A9Q3HMF4_9BASI</name>
<dbReference type="AlphaFoldDB" id="A0A9Q3HMF4"/>
<gene>
    <name evidence="6" type="ORF">O181_047849</name>
</gene>
<dbReference type="InterPro" id="IPR052035">
    <property type="entry name" value="ZnF_BED_domain_contain"/>
</dbReference>
<evidence type="ECO:0000256" key="4">
    <source>
        <dbReference type="ARBA" id="ARBA00022833"/>
    </source>
</evidence>
<evidence type="ECO:0000256" key="1">
    <source>
        <dbReference type="ARBA" id="ARBA00004123"/>
    </source>
</evidence>
<reference evidence="6" key="1">
    <citation type="submission" date="2021-03" db="EMBL/GenBank/DDBJ databases">
        <title>Draft genome sequence of rust myrtle Austropuccinia psidii MF-1, a brazilian biotype.</title>
        <authorList>
            <person name="Quecine M.C."/>
            <person name="Pachon D.M.R."/>
            <person name="Bonatelli M.L."/>
            <person name="Correr F.H."/>
            <person name="Franceschini L.M."/>
            <person name="Leite T.F."/>
            <person name="Margarido G.R.A."/>
            <person name="Almeida C.A."/>
            <person name="Ferrarezi J.A."/>
            <person name="Labate C.A."/>
        </authorList>
    </citation>
    <scope>NUCLEOTIDE SEQUENCE</scope>
    <source>
        <strain evidence="6">MF-1</strain>
    </source>
</reference>
<evidence type="ECO:0000313" key="6">
    <source>
        <dbReference type="EMBL" id="MBW0508134.1"/>
    </source>
</evidence>
<dbReference type="OrthoDB" id="3259198at2759"/>